<organism evidence="32 33">
    <name type="scientific">Clavelina lepadiformis</name>
    <name type="common">Light-bulb sea squirt</name>
    <name type="synonym">Ascidia lepadiformis</name>
    <dbReference type="NCBI Taxonomy" id="159417"/>
    <lineage>
        <taxon>Eukaryota</taxon>
        <taxon>Metazoa</taxon>
        <taxon>Chordata</taxon>
        <taxon>Tunicata</taxon>
        <taxon>Ascidiacea</taxon>
        <taxon>Aplousobranchia</taxon>
        <taxon>Clavelinidae</taxon>
        <taxon>Clavelina</taxon>
    </lineage>
</organism>
<evidence type="ECO:0000256" key="2">
    <source>
        <dbReference type="ARBA" id="ARBA00006528"/>
    </source>
</evidence>
<evidence type="ECO:0000256" key="31">
    <source>
        <dbReference type="SAM" id="Phobius"/>
    </source>
</evidence>
<keyword evidence="15" id="KW-0739">Sodium transport</keyword>
<keyword evidence="9 31" id="KW-1133">Transmembrane helix</keyword>
<reference evidence="32 33" key="1">
    <citation type="submission" date="2024-02" db="EMBL/GenBank/DDBJ databases">
        <authorList>
            <person name="Daric V."/>
            <person name="Darras S."/>
        </authorList>
    </citation>
    <scope>NUCLEOTIDE SEQUENCE [LARGE SCALE GENOMIC DNA]</scope>
</reference>
<evidence type="ECO:0000256" key="6">
    <source>
        <dbReference type="ARBA" id="ARBA00022553"/>
    </source>
</evidence>
<evidence type="ECO:0000256" key="17">
    <source>
        <dbReference type="ARBA" id="ARBA00031381"/>
    </source>
</evidence>
<keyword evidence="11" id="KW-0445">Lipid transport</keyword>
<evidence type="ECO:0000256" key="18">
    <source>
        <dbReference type="ARBA" id="ARBA00032438"/>
    </source>
</evidence>
<accession>A0ABP0H395</accession>
<evidence type="ECO:0000256" key="10">
    <source>
        <dbReference type="ARBA" id="ARBA00023053"/>
    </source>
</evidence>
<dbReference type="PANTHER" id="PTHR10361:SF19">
    <property type="entry name" value="ILEAL SODIUM_BILE ACID COTRANSPORTER"/>
    <property type="match status" value="1"/>
</dbReference>
<comment type="catalytic activity">
    <reaction evidence="30">
        <text>tauronorcholate(out) + 2 Na(+)(out) = tauronorcholate(in) + 2 Na(+)(in)</text>
        <dbReference type="Rhea" id="RHEA:71915"/>
        <dbReference type="ChEBI" id="CHEBI:29101"/>
        <dbReference type="ChEBI" id="CHEBI:191405"/>
    </reaction>
</comment>
<evidence type="ECO:0000256" key="22">
    <source>
        <dbReference type="ARBA" id="ARBA00034231"/>
    </source>
</evidence>
<proteinExistence type="inferred from homology"/>
<comment type="catalytic activity">
    <reaction evidence="22">
        <text>cholate(out) + 2 Na(+)(out) = cholate(in) + 2 Na(+)(in)</text>
        <dbReference type="Rhea" id="RHEA:71911"/>
        <dbReference type="ChEBI" id="CHEBI:29101"/>
        <dbReference type="ChEBI" id="CHEBI:29747"/>
    </reaction>
</comment>
<dbReference type="InterPro" id="IPR002657">
    <property type="entry name" value="BilAc:Na_symport/Acr3"/>
</dbReference>
<feature type="transmembrane region" description="Helical" evidence="31">
    <location>
        <begin position="290"/>
        <end position="315"/>
    </location>
</feature>
<keyword evidence="12" id="KW-0406">Ion transport</keyword>
<dbReference type="InterPro" id="IPR004710">
    <property type="entry name" value="Bilac:Na_transpt"/>
</dbReference>
<comment type="catalytic activity">
    <reaction evidence="21">
        <text>glycocholate(out) + 2 Na(+)(out) = glycocholate(in) + 2 Na(+)(in)</text>
        <dbReference type="Rhea" id="RHEA:71935"/>
        <dbReference type="ChEBI" id="CHEBI:29101"/>
        <dbReference type="ChEBI" id="CHEBI:29746"/>
    </reaction>
</comment>
<keyword evidence="6" id="KW-0597">Phosphoprotein</keyword>
<evidence type="ECO:0000256" key="13">
    <source>
        <dbReference type="ARBA" id="ARBA00023136"/>
    </source>
</evidence>
<dbReference type="Gene3D" id="1.20.1530.20">
    <property type="match status" value="1"/>
</dbReference>
<evidence type="ECO:0000256" key="25">
    <source>
        <dbReference type="ARBA" id="ARBA00047596"/>
    </source>
</evidence>
<comment type="subunit">
    <text evidence="3">Monomer and homodimer.</text>
</comment>
<keyword evidence="10" id="KW-0915">Sodium</keyword>
<gene>
    <name evidence="32" type="ORF">CVLEPA_LOCUS31493</name>
</gene>
<evidence type="ECO:0000256" key="30">
    <source>
        <dbReference type="ARBA" id="ARBA00049276"/>
    </source>
</evidence>
<evidence type="ECO:0000256" key="14">
    <source>
        <dbReference type="ARBA" id="ARBA00023180"/>
    </source>
</evidence>
<evidence type="ECO:0000256" key="19">
    <source>
        <dbReference type="ARBA" id="ARBA00033014"/>
    </source>
</evidence>
<evidence type="ECO:0000256" key="26">
    <source>
        <dbReference type="ARBA" id="ARBA00047743"/>
    </source>
</evidence>
<evidence type="ECO:0000256" key="7">
    <source>
        <dbReference type="ARBA" id="ARBA00022692"/>
    </source>
</evidence>
<keyword evidence="7 31" id="KW-0812">Transmembrane</keyword>
<comment type="catalytic activity">
    <reaction evidence="25">
        <text>tauroursodeoxycholate(out) + 2 Na(+)(out) = tauroursodeoxycholate(in) + 2 Na(+)(in)</text>
        <dbReference type="Rhea" id="RHEA:71927"/>
        <dbReference type="ChEBI" id="CHEBI:29101"/>
        <dbReference type="ChEBI" id="CHEBI:132028"/>
    </reaction>
</comment>
<evidence type="ECO:0000256" key="21">
    <source>
        <dbReference type="ARBA" id="ARBA00034215"/>
    </source>
</evidence>
<keyword evidence="5" id="KW-0813">Transport</keyword>
<keyword evidence="14" id="KW-0325">Glycoprotein</keyword>
<comment type="similarity">
    <text evidence="2">Belongs to the bile acid:sodium symporter (BASS) (TC 2.A.28) family.</text>
</comment>
<evidence type="ECO:0000256" key="15">
    <source>
        <dbReference type="ARBA" id="ARBA00023201"/>
    </source>
</evidence>
<evidence type="ECO:0000256" key="5">
    <source>
        <dbReference type="ARBA" id="ARBA00022448"/>
    </source>
</evidence>
<evidence type="ECO:0000256" key="29">
    <source>
        <dbReference type="ARBA" id="ARBA00048338"/>
    </source>
</evidence>
<dbReference type="Pfam" id="PF01758">
    <property type="entry name" value="SBF"/>
    <property type="match status" value="1"/>
</dbReference>
<comment type="catalytic activity">
    <reaction evidence="28">
        <text>taurocholate(out) + 2 Na(+)(out) = taurocholate(in) + 2 Na(+)(in)</text>
        <dbReference type="Rhea" id="RHEA:71875"/>
        <dbReference type="ChEBI" id="CHEBI:29101"/>
        <dbReference type="ChEBI" id="CHEBI:36257"/>
    </reaction>
</comment>
<sequence>MATTITVNDAVTTALTETTCSTSENGSNNATQIATQVILAVIMFGLGCSADAKLMWRYIKRPKIFITGLALQLLLMPFLGFGLARAFQLTEAETIGVIIQASAPGGAYSNIASYWLDGDMDLSIVMTTSSTILALGTMPLWLFVFPTIMNLQDECLTVSFSALGFSLLGICAPLLVGLLVKYKFPEKSVIVTKICSGLGSFAILVLVIVVAATQGSGLAESITWRQIVVVIIFPLLALVLGYLACRVPWLKISVSGRRTIAIETAMQSSAVANTIVLVSYDQDSPNFAPVFLFSGMYGIIQLVVAFVVVVSYLIAKKKEVNCILPSDADQETNDPKAVNSPDGIVNLGYKNTEAD</sequence>
<comment type="catalytic activity">
    <reaction evidence="26">
        <text>taurodeoxycholate(out) + 2 Na(+)(out) = taurodeoxycholate(in) + 2 Na(+)(in)</text>
        <dbReference type="Rhea" id="RHEA:72087"/>
        <dbReference type="ChEBI" id="CHEBI:29101"/>
        <dbReference type="ChEBI" id="CHEBI:36261"/>
    </reaction>
</comment>
<evidence type="ECO:0000256" key="23">
    <source>
        <dbReference type="ARBA" id="ARBA00046038"/>
    </source>
</evidence>
<feature type="transmembrane region" description="Helical" evidence="31">
    <location>
        <begin position="156"/>
        <end position="178"/>
    </location>
</feature>
<dbReference type="Proteomes" id="UP001642483">
    <property type="component" value="Unassembled WGS sequence"/>
</dbReference>
<evidence type="ECO:0000256" key="8">
    <source>
        <dbReference type="ARBA" id="ARBA00022847"/>
    </source>
</evidence>
<evidence type="ECO:0000313" key="33">
    <source>
        <dbReference type="Proteomes" id="UP001642483"/>
    </source>
</evidence>
<comment type="subcellular location">
    <subcellularLocation>
        <location evidence="1">Membrane</location>
        <topology evidence="1">Multi-pass membrane protein</topology>
    </subcellularLocation>
</comment>
<comment type="function">
    <text evidence="23">Plays a critical role in the sodium-dependent reabsorption of bile acids from the lumen of the small intestine. Transports various bile acids, unconjugated or conjugated, such as cholate and taurocholate. Also responsible for bile acid transport in the renal proximal tubules, a salvage mechanism that helps conserve bile acids. Works collaboratively with the Na(+)-taurocholate cotransporting polypeptide (NTCP), the organic solute transporter (OST), and the bile salt export pump (BSEP), to ensure efficacious biological recycling of bile acids during enterohepatic circulation.</text>
</comment>
<evidence type="ECO:0000256" key="12">
    <source>
        <dbReference type="ARBA" id="ARBA00023065"/>
    </source>
</evidence>
<evidence type="ECO:0000256" key="27">
    <source>
        <dbReference type="ARBA" id="ARBA00048013"/>
    </source>
</evidence>
<evidence type="ECO:0000256" key="24">
    <source>
        <dbReference type="ARBA" id="ARBA00047311"/>
    </source>
</evidence>
<dbReference type="EMBL" id="CAWYQH010000174">
    <property type="protein sequence ID" value="CAK8698023.1"/>
    <property type="molecule type" value="Genomic_DNA"/>
</dbReference>
<keyword evidence="8" id="KW-0769">Symport</keyword>
<feature type="transmembrane region" description="Helical" evidence="31">
    <location>
        <begin position="190"/>
        <end position="212"/>
    </location>
</feature>
<feature type="transmembrane region" description="Helical" evidence="31">
    <location>
        <begin position="64"/>
        <end position="83"/>
    </location>
</feature>
<evidence type="ECO:0000256" key="28">
    <source>
        <dbReference type="ARBA" id="ARBA00048327"/>
    </source>
</evidence>
<evidence type="ECO:0000256" key="4">
    <source>
        <dbReference type="ARBA" id="ARBA00013351"/>
    </source>
</evidence>
<feature type="transmembrane region" description="Helical" evidence="31">
    <location>
        <begin position="123"/>
        <end position="144"/>
    </location>
</feature>
<name>A0ABP0H395_CLALP</name>
<comment type="catalytic activity">
    <reaction evidence="24">
        <text>tauroallocholate(out) + 2 Na(+)(out) = tauroallocholate(in) + 2 Na(+)(in)</text>
        <dbReference type="Rhea" id="RHEA:51840"/>
        <dbReference type="ChEBI" id="CHEBI:29101"/>
        <dbReference type="ChEBI" id="CHEBI:191406"/>
    </reaction>
</comment>
<dbReference type="InterPro" id="IPR038770">
    <property type="entry name" value="Na+/solute_symporter_sf"/>
</dbReference>
<protein>
    <recommendedName>
        <fullName evidence="4">Ileal sodium/bile acid cotransporter</fullName>
    </recommendedName>
    <alternativeName>
        <fullName evidence="18">Apical sodium-dependent bile acid transporter</fullName>
    </alternativeName>
    <alternativeName>
        <fullName evidence="20">Ileal Na(+)/bile acid cotransporter</fullName>
    </alternativeName>
    <alternativeName>
        <fullName evidence="16">Ileal sodium-dependent bile acid transporter</fullName>
    </alternativeName>
    <alternativeName>
        <fullName evidence="19">Na(+)-dependent ileal bile acid transporter</fullName>
    </alternativeName>
    <alternativeName>
        <fullName evidence="17">Solute carrier family 10 member 2</fullName>
    </alternativeName>
</protein>
<comment type="catalytic activity">
    <reaction evidence="27">
        <text>tauro-beta-muricholate(out) + 2 Na(+)(out) = tauro-beta-muricholate(in) + 2 Na(+)(in)</text>
        <dbReference type="Rhea" id="RHEA:72179"/>
        <dbReference type="ChEBI" id="CHEBI:29101"/>
        <dbReference type="ChEBI" id="CHEBI:133064"/>
    </reaction>
</comment>
<evidence type="ECO:0000256" key="9">
    <source>
        <dbReference type="ARBA" id="ARBA00022989"/>
    </source>
</evidence>
<evidence type="ECO:0000256" key="11">
    <source>
        <dbReference type="ARBA" id="ARBA00023055"/>
    </source>
</evidence>
<evidence type="ECO:0000256" key="16">
    <source>
        <dbReference type="ARBA" id="ARBA00030792"/>
    </source>
</evidence>
<evidence type="ECO:0000313" key="32">
    <source>
        <dbReference type="EMBL" id="CAK8698023.1"/>
    </source>
</evidence>
<keyword evidence="33" id="KW-1185">Reference proteome</keyword>
<comment type="caution">
    <text evidence="32">The sequence shown here is derived from an EMBL/GenBank/DDBJ whole genome shotgun (WGS) entry which is preliminary data.</text>
</comment>
<evidence type="ECO:0000256" key="1">
    <source>
        <dbReference type="ARBA" id="ARBA00004141"/>
    </source>
</evidence>
<evidence type="ECO:0000256" key="3">
    <source>
        <dbReference type="ARBA" id="ARBA00011407"/>
    </source>
</evidence>
<comment type="catalytic activity">
    <reaction evidence="29">
        <text>taurochenodeoxycholate(out) + 2 Na(+)(out) = taurochenodeoxycholate(in) + 2 Na(+)(in)</text>
        <dbReference type="Rhea" id="RHEA:71923"/>
        <dbReference type="ChEBI" id="CHEBI:9407"/>
        <dbReference type="ChEBI" id="CHEBI:29101"/>
    </reaction>
</comment>
<dbReference type="PANTHER" id="PTHR10361">
    <property type="entry name" value="SODIUM-BILE ACID COTRANSPORTER"/>
    <property type="match status" value="1"/>
</dbReference>
<keyword evidence="13 31" id="KW-0472">Membrane</keyword>
<feature type="transmembrane region" description="Helical" evidence="31">
    <location>
        <begin position="224"/>
        <end position="247"/>
    </location>
</feature>
<evidence type="ECO:0000256" key="20">
    <source>
        <dbReference type="ARBA" id="ARBA00033223"/>
    </source>
</evidence>